<reference evidence="7" key="2">
    <citation type="submission" date="2021-04" db="EMBL/GenBank/DDBJ databases">
        <authorList>
            <person name="Dong X."/>
        </authorList>
    </citation>
    <scope>NUCLEOTIDE SEQUENCE</scope>
    <source>
        <strain evidence="7">ZWT</strain>
    </source>
</reference>
<dbReference type="InterPro" id="IPR043428">
    <property type="entry name" value="LivM-like"/>
</dbReference>
<proteinExistence type="predicted"/>
<dbReference type="EMBL" id="JAGSOJ010000006">
    <property type="protein sequence ID" value="MCM1992400.1"/>
    <property type="molecule type" value="Genomic_DNA"/>
</dbReference>
<keyword evidence="4 6" id="KW-1133">Transmembrane helix</keyword>
<dbReference type="GO" id="GO:0005886">
    <property type="term" value="C:plasma membrane"/>
    <property type="evidence" value="ECO:0007669"/>
    <property type="project" value="UniProtKB-SubCell"/>
</dbReference>
<dbReference type="CDD" id="cd06581">
    <property type="entry name" value="TM_PBP1_LivM_like"/>
    <property type="match status" value="1"/>
</dbReference>
<evidence type="ECO:0000256" key="5">
    <source>
        <dbReference type="ARBA" id="ARBA00023136"/>
    </source>
</evidence>
<evidence type="ECO:0000256" key="2">
    <source>
        <dbReference type="ARBA" id="ARBA00022475"/>
    </source>
</evidence>
<evidence type="ECO:0000313" key="7">
    <source>
        <dbReference type="EMBL" id="MCM1992400.1"/>
    </source>
</evidence>
<accession>A0A9J6PC91</accession>
<dbReference type="PANTHER" id="PTHR30482:SF10">
    <property type="entry name" value="HIGH-AFFINITY BRANCHED-CHAIN AMINO ACID TRANSPORT PROTEIN BRAE"/>
    <property type="match status" value="1"/>
</dbReference>
<comment type="subcellular location">
    <subcellularLocation>
        <location evidence="1">Cell membrane</location>
        <topology evidence="1">Multi-pass membrane protein</topology>
    </subcellularLocation>
</comment>
<keyword evidence="5 6" id="KW-0472">Membrane</keyword>
<feature type="transmembrane region" description="Helical" evidence="6">
    <location>
        <begin position="12"/>
        <end position="29"/>
    </location>
</feature>
<feature type="transmembrane region" description="Helical" evidence="6">
    <location>
        <begin position="214"/>
        <end position="234"/>
    </location>
</feature>
<evidence type="ECO:0000313" key="8">
    <source>
        <dbReference type="Proteomes" id="UP001056429"/>
    </source>
</evidence>
<dbReference type="GO" id="GO:0015658">
    <property type="term" value="F:branched-chain amino acid transmembrane transporter activity"/>
    <property type="evidence" value="ECO:0007669"/>
    <property type="project" value="InterPro"/>
</dbReference>
<organism evidence="7 8">
    <name type="scientific">Oceanirhabdus seepicola</name>
    <dbReference type="NCBI Taxonomy" id="2828781"/>
    <lineage>
        <taxon>Bacteria</taxon>
        <taxon>Bacillati</taxon>
        <taxon>Bacillota</taxon>
        <taxon>Clostridia</taxon>
        <taxon>Eubacteriales</taxon>
        <taxon>Clostridiaceae</taxon>
        <taxon>Oceanirhabdus</taxon>
    </lineage>
</organism>
<keyword evidence="3 6" id="KW-0812">Transmembrane</keyword>
<dbReference type="Proteomes" id="UP001056429">
    <property type="component" value="Unassembled WGS sequence"/>
</dbReference>
<name>A0A9J6PC91_9CLOT</name>
<feature type="transmembrane region" description="Helical" evidence="6">
    <location>
        <begin position="114"/>
        <end position="135"/>
    </location>
</feature>
<gene>
    <name evidence="7" type="ORF">KDK92_22030</name>
</gene>
<evidence type="ECO:0000256" key="4">
    <source>
        <dbReference type="ARBA" id="ARBA00022989"/>
    </source>
</evidence>
<keyword evidence="2" id="KW-1003">Cell membrane</keyword>
<reference evidence="7" key="1">
    <citation type="journal article" date="2021" name="mSystems">
        <title>Bacteria and Archaea Synergistically Convert Glycine Betaine to Biogenic Methane in the Formosa Cold Seep of the South China Sea.</title>
        <authorList>
            <person name="Li L."/>
            <person name="Zhang W."/>
            <person name="Zhang S."/>
            <person name="Song L."/>
            <person name="Sun Q."/>
            <person name="Zhang H."/>
            <person name="Xiang H."/>
            <person name="Dong X."/>
        </authorList>
    </citation>
    <scope>NUCLEOTIDE SEQUENCE</scope>
    <source>
        <strain evidence="7">ZWT</strain>
    </source>
</reference>
<keyword evidence="8" id="KW-1185">Reference proteome</keyword>
<feature type="transmembrane region" description="Helical" evidence="6">
    <location>
        <begin position="85"/>
        <end position="107"/>
    </location>
</feature>
<feature type="transmembrane region" description="Helical" evidence="6">
    <location>
        <begin position="163"/>
        <end position="183"/>
    </location>
</feature>
<feature type="transmembrane region" description="Helical" evidence="6">
    <location>
        <begin position="61"/>
        <end position="79"/>
    </location>
</feature>
<feature type="transmembrane region" description="Helical" evidence="6">
    <location>
        <begin position="246"/>
        <end position="273"/>
    </location>
</feature>
<evidence type="ECO:0000256" key="3">
    <source>
        <dbReference type="ARBA" id="ARBA00022692"/>
    </source>
</evidence>
<dbReference type="InterPro" id="IPR001851">
    <property type="entry name" value="ABC_transp_permease"/>
</dbReference>
<feature type="transmembrane region" description="Helical" evidence="6">
    <location>
        <begin position="285"/>
        <end position="304"/>
    </location>
</feature>
<feature type="transmembrane region" description="Helical" evidence="6">
    <location>
        <begin position="35"/>
        <end position="54"/>
    </location>
</feature>
<evidence type="ECO:0000256" key="1">
    <source>
        <dbReference type="ARBA" id="ARBA00004651"/>
    </source>
</evidence>
<evidence type="ECO:0000256" key="6">
    <source>
        <dbReference type="SAM" id="Phobius"/>
    </source>
</evidence>
<dbReference type="PANTHER" id="PTHR30482">
    <property type="entry name" value="HIGH-AFFINITY BRANCHED-CHAIN AMINO ACID TRANSPORT SYSTEM PERMEASE"/>
    <property type="match status" value="1"/>
</dbReference>
<protein>
    <submittedName>
        <fullName evidence="7">Branched-chain amino acid ABC transporter permease</fullName>
    </submittedName>
</protein>
<sequence length="333" mass="35979">MEIIKKIGGKNIKYSIISIIIVVLPFILGGKNSTITLLSMVGIYAIAALGYNLLLGYAGQISLGHAAFVGIGAYVTANLMKYMNFPFSISLIISLVIAGLFGVLLGIPALRLEGHYLAIATLGFGVVCEKIFAAWKGFTGGHSGLRGIPNINIFGFVIKSKLIKYYIILMILIIAVIAMKNIINSKYGRNLRAMRDSEIAAQSMGINIAKYKTVAFVISAVYAAAAGSLMAMYFNSVFYTSFNMNFSMNLLTIIVVGGIASVQGSILGAVYIVMIPEILKRLVPFDGIPFIINGALLIIVVLFYPMGLNKLVISAENYFKKLISKVKKEEVAS</sequence>
<comment type="caution">
    <text evidence="7">The sequence shown here is derived from an EMBL/GenBank/DDBJ whole genome shotgun (WGS) entry which is preliminary data.</text>
</comment>
<dbReference type="RefSeq" id="WP_250861567.1">
    <property type="nucleotide sequence ID" value="NZ_JAGSOJ010000006.1"/>
</dbReference>
<dbReference type="Pfam" id="PF02653">
    <property type="entry name" value="BPD_transp_2"/>
    <property type="match status" value="1"/>
</dbReference>
<dbReference type="AlphaFoldDB" id="A0A9J6PC91"/>